<evidence type="ECO:0000313" key="8">
    <source>
        <dbReference type="Proteomes" id="UP000622890"/>
    </source>
</evidence>
<keyword evidence="1" id="KW-0808">Transferase</keyword>
<comment type="caution">
    <text evidence="7">The sequence shown here is derived from an EMBL/GenBank/DDBJ whole genome shotgun (WGS) entry which is preliminary data.</text>
</comment>
<sequence>MTTPEGGLYKPALLACMLVLAALGAAAWFAIGLAEPPDAGMKRMLLFFLSCAALCNVLVIALLARRQHLEHPPATQDADALEMPARATHADKTPAPHALVIDENARILALNEALLSFSRLNSVGMNYLEVCERANAHGVVDAERFAAGLRAVLDGKMPQFSMDYSCSVALADHWYRATVSRLLPLDPPRFLIVHEDITWHRDMENALRQSALSVRELAEHQEVVREEERKRIAQEIHDDLGQQLLALRIDLSILQASQAGNPALVSQLDGMQTTIGNLVHSVRAIINDLRPAVLDLGLHAAAEWQLNDFTQKTGIDSRLLANFPDIDLPDSHATALFRVLQESLTNVSRHSGASRVEVRLKLEDGKLLMRIADNGLGMSTDAHKPGSFGLRGMRERIMSLGGELDISSAPEEGVTVSVQVPLAGTDAQREGYVHRSPVDRRASRRTG</sequence>
<dbReference type="SUPFAM" id="SSF55874">
    <property type="entry name" value="ATPase domain of HSP90 chaperone/DNA topoisomerase II/histidine kinase"/>
    <property type="match status" value="1"/>
</dbReference>
<reference evidence="7" key="1">
    <citation type="submission" date="2021-01" db="EMBL/GenBank/DDBJ databases">
        <title>Genome sequence of strain Noviherbaspirillum sp. DKR-6.</title>
        <authorList>
            <person name="Chaudhary D.K."/>
        </authorList>
    </citation>
    <scope>NUCLEOTIDE SEQUENCE</scope>
    <source>
        <strain evidence="7">DKR-6</strain>
    </source>
</reference>
<feature type="compositionally biased region" description="Basic and acidic residues" evidence="4">
    <location>
        <begin position="427"/>
        <end position="441"/>
    </location>
</feature>
<dbReference type="GO" id="GO:0046983">
    <property type="term" value="F:protein dimerization activity"/>
    <property type="evidence" value="ECO:0007669"/>
    <property type="project" value="InterPro"/>
</dbReference>
<dbReference type="InterPro" id="IPR036890">
    <property type="entry name" value="HATPase_C_sf"/>
</dbReference>
<keyword evidence="3" id="KW-0902">Two-component regulatory system</keyword>
<keyword evidence="5" id="KW-0472">Membrane</keyword>
<dbReference type="Gene3D" id="3.30.450.20">
    <property type="entry name" value="PAS domain"/>
    <property type="match status" value="1"/>
</dbReference>
<dbReference type="Pfam" id="PF02518">
    <property type="entry name" value="HATPase_c"/>
    <property type="match status" value="1"/>
</dbReference>
<keyword evidence="2 7" id="KW-0418">Kinase</keyword>
<dbReference type="InterPro" id="IPR003594">
    <property type="entry name" value="HATPase_dom"/>
</dbReference>
<evidence type="ECO:0000313" key="7">
    <source>
        <dbReference type="EMBL" id="MBK4737557.1"/>
    </source>
</evidence>
<dbReference type="Proteomes" id="UP000622890">
    <property type="component" value="Unassembled WGS sequence"/>
</dbReference>
<proteinExistence type="predicted"/>
<dbReference type="GO" id="GO:0016020">
    <property type="term" value="C:membrane"/>
    <property type="evidence" value="ECO:0007669"/>
    <property type="project" value="InterPro"/>
</dbReference>
<dbReference type="InterPro" id="IPR005467">
    <property type="entry name" value="His_kinase_dom"/>
</dbReference>
<dbReference type="InterPro" id="IPR050482">
    <property type="entry name" value="Sensor_HK_TwoCompSys"/>
</dbReference>
<dbReference type="InterPro" id="IPR011712">
    <property type="entry name" value="Sig_transdc_His_kin_sub3_dim/P"/>
</dbReference>
<dbReference type="RefSeq" id="WP_200595930.1">
    <property type="nucleotide sequence ID" value="NZ_JAEPBG010000012.1"/>
</dbReference>
<evidence type="ECO:0000256" key="3">
    <source>
        <dbReference type="ARBA" id="ARBA00023012"/>
    </source>
</evidence>
<dbReference type="Gene3D" id="3.30.565.10">
    <property type="entry name" value="Histidine kinase-like ATPase, C-terminal domain"/>
    <property type="match status" value="1"/>
</dbReference>
<dbReference type="CDD" id="cd16917">
    <property type="entry name" value="HATPase_UhpB-NarQ-NarX-like"/>
    <property type="match status" value="1"/>
</dbReference>
<keyword evidence="5" id="KW-1133">Transmembrane helix</keyword>
<accession>A0A934SXH3</accession>
<feature type="domain" description="Histidine kinase" evidence="6">
    <location>
        <begin position="336"/>
        <end position="424"/>
    </location>
</feature>
<name>A0A934SXH3_9BURK</name>
<evidence type="ECO:0000259" key="6">
    <source>
        <dbReference type="PROSITE" id="PS50109"/>
    </source>
</evidence>
<dbReference type="Gene3D" id="1.20.5.1930">
    <property type="match status" value="1"/>
</dbReference>
<evidence type="ECO:0000256" key="4">
    <source>
        <dbReference type="SAM" id="MobiDB-lite"/>
    </source>
</evidence>
<dbReference type="PANTHER" id="PTHR24421:SF59">
    <property type="entry name" value="OXYGEN SENSOR HISTIDINE KINASE NREB"/>
    <property type="match status" value="1"/>
</dbReference>
<dbReference type="SMART" id="SM00387">
    <property type="entry name" value="HATPase_c"/>
    <property type="match status" value="1"/>
</dbReference>
<dbReference type="AlphaFoldDB" id="A0A934SXH3"/>
<feature type="region of interest" description="Disordered" evidence="4">
    <location>
        <begin position="427"/>
        <end position="447"/>
    </location>
</feature>
<evidence type="ECO:0000256" key="5">
    <source>
        <dbReference type="SAM" id="Phobius"/>
    </source>
</evidence>
<evidence type="ECO:0000256" key="2">
    <source>
        <dbReference type="ARBA" id="ARBA00022777"/>
    </source>
</evidence>
<dbReference type="GO" id="GO:0000155">
    <property type="term" value="F:phosphorelay sensor kinase activity"/>
    <property type="evidence" value="ECO:0007669"/>
    <property type="project" value="InterPro"/>
</dbReference>
<feature type="transmembrane region" description="Helical" evidence="5">
    <location>
        <begin position="45"/>
        <end position="64"/>
    </location>
</feature>
<organism evidence="7 8">
    <name type="scientific">Noviherbaspirillum pedocola</name>
    <dbReference type="NCBI Taxonomy" id="2801341"/>
    <lineage>
        <taxon>Bacteria</taxon>
        <taxon>Pseudomonadati</taxon>
        <taxon>Pseudomonadota</taxon>
        <taxon>Betaproteobacteria</taxon>
        <taxon>Burkholderiales</taxon>
        <taxon>Oxalobacteraceae</taxon>
        <taxon>Noviherbaspirillum</taxon>
    </lineage>
</organism>
<dbReference type="PROSITE" id="PS50109">
    <property type="entry name" value="HIS_KIN"/>
    <property type="match status" value="1"/>
</dbReference>
<feature type="transmembrane region" description="Helical" evidence="5">
    <location>
        <begin position="12"/>
        <end position="33"/>
    </location>
</feature>
<dbReference type="Pfam" id="PF07730">
    <property type="entry name" value="HisKA_3"/>
    <property type="match status" value="1"/>
</dbReference>
<dbReference type="EMBL" id="JAEPBG010000012">
    <property type="protein sequence ID" value="MBK4737557.1"/>
    <property type="molecule type" value="Genomic_DNA"/>
</dbReference>
<gene>
    <name evidence="7" type="ORF">JJB74_23305</name>
</gene>
<protein>
    <submittedName>
        <fullName evidence="7">Sensor histidine kinase</fullName>
    </submittedName>
</protein>
<evidence type="ECO:0000256" key="1">
    <source>
        <dbReference type="ARBA" id="ARBA00022679"/>
    </source>
</evidence>
<keyword evidence="5" id="KW-0812">Transmembrane</keyword>
<keyword evidence="8" id="KW-1185">Reference proteome</keyword>
<dbReference type="PANTHER" id="PTHR24421">
    <property type="entry name" value="NITRATE/NITRITE SENSOR PROTEIN NARX-RELATED"/>
    <property type="match status" value="1"/>
</dbReference>